<accession>A0A3A1PC25</accession>
<dbReference type="Proteomes" id="UP000265366">
    <property type="component" value="Unassembled WGS sequence"/>
</dbReference>
<dbReference type="OrthoDB" id="7376020at2"/>
<evidence type="ECO:0000313" key="1">
    <source>
        <dbReference type="EMBL" id="RIV90319.1"/>
    </source>
</evidence>
<gene>
    <name evidence="1" type="ORF">D2V17_04630</name>
</gene>
<keyword evidence="2" id="KW-1185">Reference proteome</keyword>
<keyword evidence="1" id="KW-0560">Oxidoreductase</keyword>
<proteinExistence type="predicted"/>
<protein>
    <submittedName>
        <fullName evidence="1">Homogentisate 1,2-dioxygenase</fullName>
    </submittedName>
</protein>
<organism evidence="1 2">
    <name type="scientific">Aurantiacibacter xanthus</name>
    <dbReference type="NCBI Taxonomy" id="1784712"/>
    <lineage>
        <taxon>Bacteria</taxon>
        <taxon>Pseudomonadati</taxon>
        <taxon>Pseudomonadota</taxon>
        <taxon>Alphaproteobacteria</taxon>
        <taxon>Sphingomonadales</taxon>
        <taxon>Erythrobacteraceae</taxon>
        <taxon>Aurantiacibacter</taxon>
    </lineage>
</organism>
<name>A0A3A1PC25_9SPHN</name>
<keyword evidence="1" id="KW-0223">Dioxygenase</keyword>
<evidence type="ECO:0000313" key="2">
    <source>
        <dbReference type="Proteomes" id="UP000265366"/>
    </source>
</evidence>
<dbReference type="AlphaFoldDB" id="A0A3A1PC25"/>
<comment type="caution">
    <text evidence="1">The sequence shown here is derived from an EMBL/GenBank/DDBJ whole genome shotgun (WGS) entry which is preliminary data.</text>
</comment>
<dbReference type="GO" id="GO:0051213">
    <property type="term" value="F:dioxygenase activity"/>
    <property type="evidence" value="ECO:0007669"/>
    <property type="project" value="UniProtKB-KW"/>
</dbReference>
<reference evidence="1 2" key="1">
    <citation type="submission" date="2018-08" db="EMBL/GenBank/DDBJ databases">
        <title>Erythrobacter zhengii sp.nov., a bacterium isolated from deep-sea sediment.</title>
        <authorList>
            <person name="Fang C."/>
            <person name="Wu Y.-H."/>
            <person name="Sun C."/>
            <person name="Wang H."/>
            <person name="Cheng H."/>
            <person name="Meng F.-X."/>
            <person name="Wang C.-S."/>
            <person name="Xu X.-W."/>
        </authorList>
    </citation>
    <scope>NUCLEOTIDE SEQUENCE [LARGE SCALE GENOMIC DNA]</scope>
    <source>
        <strain evidence="1 2">CCTCC AB 2015396</strain>
    </source>
</reference>
<dbReference type="EMBL" id="QXFM01000045">
    <property type="protein sequence ID" value="RIV90319.1"/>
    <property type="molecule type" value="Genomic_DNA"/>
</dbReference>
<sequence>MAASAPLSCPAADVALGQSWSGWNATVPLISARNTAELTTSGFAPGQAIALSLHPDPEVAYASLPQGEGEETSFGGLARFTITEAGIYGVGAGSPLWIDVSRDGVPAVPVAYGRGVRCTPIRKVVSFELQPGDYVLEISGSETSQVQLMIGAGGVPQPD</sequence>
<dbReference type="RefSeq" id="WP_119591954.1">
    <property type="nucleotide sequence ID" value="NZ_QXFM01000045.1"/>
</dbReference>